<evidence type="ECO:0000259" key="3">
    <source>
        <dbReference type="SMART" id="SM00849"/>
    </source>
</evidence>
<comment type="caution">
    <text evidence="5">The sequence shown here is derived from an EMBL/GenBank/DDBJ whole genome shotgun (WGS) entry which is preliminary data.</text>
</comment>
<dbReference type="PANTHER" id="PTHR11203:SF37">
    <property type="entry name" value="INTEGRATOR COMPLEX SUBUNIT 11"/>
    <property type="match status" value="1"/>
</dbReference>
<dbReference type="GO" id="GO:0016787">
    <property type="term" value="F:hydrolase activity"/>
    <property type="evidence" value="ECO:0007669"/>
    <property type="project" value="UniProtKB-KW"/>
</dbReference>
<feature type="region of interest" description="Disordered" evidence="2">
    <location>
        <begin position="108"/>
        <end position="127"/>
    </location>
</feature>
<dbReference type="SMART" id="SM01027">
    <property type="entry name" value="Beta-Casp"/>
    <property type="match status" value="1"/>
</dbReference>
<dbReference type="Gene3D" id="3.40.50.10890">
    <property type="match status" value="1"/>
</dbReference>
<dbReference type="Pfam" id="PF10996">
    <property type="entry name" value="Beta-Casp"/>
    <property type="match status" value="1"/>
</dbReference>
<dbReference type="SUPFAM" id="SSF56281">
    <property type="entry name" value="Metallo-hydrolase/oxidoreductase"/>
    <property type="match status" value="1"/>
</dbReference>
<evidence type="ECO:0000256" key="1">
    <source>
        <dbReference type="ARBA" id="ARBA00022801"/>
    </source>
</evidence>
<dbReference type="EMBL" id="JACRAF010000001">
    <property type="protein sequence ID" value="MBI4920113.1"/>
    <property type="molecule type" value="Genomic_DNA"/>
</dbReference>
<dbReference type="Proteomes" id="UP000782610">
    <property type="component" value="Unassembled WGS sequence"/>
</dbReference>
<dbReference type="SMART" id="SM00849">
    <property type="entry name" value="Lactamase_B"/>
    <property type="match status" value="1"/>
</dbReference>
<feature type="domain" description="Metallo-beta-lactamase" evidence="3">
    <location>
        <begin position="15"/>
        <end position="219"/>
    </location>
</feature>
<dbReference type="Pfam" id="PF07521">
    <property type="entry name" value="RMMBL"/>
    <property type="match status" value="1"/>
</dbReference>
<dbReference type="InterPro" id="IPR001279">
    <property type="entry name" value="Metallo-B-lactamas"/>
</dbReference>
<dbReference type="GO" id="GO:0004521">
    <property type="term" value="F:RNA endonuclease activity"/>
    <property type="evidence" value="ECO:0007669"/>
    <property type="project" value="TreeGrafter"/>
</dbReference>
<gene>
    <name evidence="5" type="ORF">HY834_00045</name>
</gene>
<dbReference type="InterPro" id="IPR036866">
    <property type="entry name" value="RibonucZ/Hydroxyglut_hydro"/>
</dbReference>
<protein>
    <submittedName>
        <fullName evidence="5">MBL fold metallo-hydrolase</fullName>
    </submittedName>
</protein>
<reference evidence="5" key="1">
    <citation type="submission" date="2020-07" db="EMBL/GenBank/DDBJ databases">
        <title>Huge and variable diversity of episymbiotic CPR bacteria and DPANN archaea in groundwater ecosystems.</title>
        <authorList>
            <person name="He C.Y."/>
            <person name="Keren R."/>
            <person name="Whittaker M."/>
            <person name="Farag I.F."/>
            <person name="Doudna J."/>
            <person name="Cate J.H.D."/>
            <person name="Banfield J.F."/>
        </authorList>
    </citation>
    <scope>NUCLEOTIDE SEQUENCE</scope>
    <source>
        <strain evidence="5">NC_groundwater_1586_Pr3_B-0.1um_66_15</strain>
    </source>
</reference>
<dbReference type="InterPro" id="IPR050698">
    <property type="entry name" value="MBL"/>
</dbReference>
<dbReference type="CDD" id="cd16295">
    <property type="entry name" value="TTHA0252-CPSF-like_MBL-fold"/>
    <property type="match status" value="1"/>
</dbReference>
<feature type="region of interest" description="Disordered" evidence="2">
    <location>
        <begin position="528"/>
        <end position="554"/>
    </location>
</feature>
<feature type="domain" description="Beta-Casp" evidence="4">
    <location>
        <begin position="257"/>
        <end position="378"/>
    </location>
</feature>
<evidence type="ECO:0000313" key="5">
    <source>
        <dbReference type="EMBL" id="MBI4920113.1"/>
    </source>
</evidence>
<evidence type="ECO:0000259" key="4">
    <source>
        <dbReference type="SMART" id="SM01027"/>
    </source>
</evidence>
<accession>A0A933KXH3</accession>
<feature type="compositionally biased region" description="Basic and acidic residues" evidence="2">
    <location>
        <begin position="111"/>
        <end position="122"/>
    </location>
</feature>
<organism evidence="5 6">
    <name type="scientific">Devosia nanyangense</name>
    <dbReference type="NCBI Taxonomy" id="1228055"/>
    <lineage>
        <taxon>Bacteria</taxon>
        <taxon>Pseudomonadati</taxon>
        <taxon>Pseudomonadota</taxon>
        <taxon>Alphaproteobacteria</taxon>
        <taxon>Hyphomicrobiales</taxon>
        <taxon>Devosiaceae</taxon>
        <taxon>Devosia</taxon>
    </lineage>
</organism>
<name>A0A933KXH3_9HYPH</name>
<keyword evidence="1" id="KW-0378">Hydrolase</keyword>
<dbReference type="Pfam" id="PF00753">
    <property type="entry name" value="Lactamase_B"/>
    <property type="match status" value="1"/>
</dbReference>
<evidence type="ECO:0000313" key="6">
    <source>
        <dbReference type="Proteomes" id="UP000782610"/>
    </source>
</evidence>
<dbReference type="InterPro" id="IPR011108">
    <property type="entry name" value="RMMBL"/>
</dbReference>
<dbReference type="Gene3D" id="3.60.15.10">
    <property type="entry name" value="Ribonuclease Z/Hydroxyacylglutathione hydrolase-like"/>
    <property type="match status" value="1"/>
</dbReference>
<dbReference type="InterPro" id="IPR022712">
    <property type="entry name" value="Beta_Casp"/>
</dbReference>
<dbReference type="PANTHER" id="PTHR11203">
    <property type="entry name" value="CLEAVAGE AND POLYADENYLATION SPECIFICITY FACTOR FAMILY MEMBER"/>
    <property type="match status" value="1"/>
</dbReference>
<evidence type="ECO:0000256" key="2">
    <source>
        <dbReference type="SAM" id="MobiDB-lite"/>
    </source>
</evidence>
<proteinExistence type="predicted"/>
<sequence length="554" mass="60805">MTVTIHFHGASGTVTGSCYRVVHDHGQFLVDCGLFQGNRTVRDLNTKPLPFDVRAIDFLLLTHAHIDHAGLLPKLSKFGYRKPMWMTPPTAGLLEYLLPDAAGIQESEAEFESKRRGRRGDAPSEPLYSMKDAEETLTRRQTVEYETWLEPGPGVRARYWNAGHILGSASIEIEVKDGDKTVTILFSGDLGPDEKVFYKAPDAPSGFDYILSESTYGGRERIDYTLDQRRDALKTEINDALKRGGNLVIPAFAVERSQELLHDIGLLIKQGEISPSLVFLDSPLASKITGVYKKYEAMFDDVQLGAGELFNDPRFRIVEAVEASKAINSIKGGAIIMSASGMCDAGRIKHHLRNNLPRANATVLFVGYQAPGTLGQIILSGARDVSIHGEQVPVRARIRSMGNYSAHADHSELMAWIKARLPAHGAIFLTHGEDEERTALRKALLDIGIAGDQVILPLLDDAVELHAEGIQTMVAPEARRMDLNQLNADWHNAYASFVIDLSHRLQTAKTDEERLRLMAGLKDKLGVPPEIPAPSPVTPVAASGTVFHGEPSGE</sequence>
<dbReference type="AlphaFoldDB" id="A0A933KXH3"/>